<dbReference type="Pfam" id="PF07690">
    <property type="entry name" value="MFS_1"/>
    <property type="match status" value="1"/>
</dbReference>
<evidence type="ECO:0000313" key="7">
    <source>
        <dbReference type="EMBL" id="CAH2063843.1"/>
    </source>
</evidence>
<feature type="transmembrane region" description="Helical" evidence="5">
    <location>
        <begin position="298"/>
        <end position="319"/>
    </location>
</feature>
<keyword evidence="8" id="KW-1185">Reference proteome</keyword>
<protein>
    <recommendedName>
        <fullName evidence="6">Major facilitator superfamily (MFS) profile domain-containing protein</fullName>
    </recommendedName>
</protein>
<accession>A0ABN8IUD9</accession>
<keyword evidence="4 5" id="KW-0472">Membrane</keyword>
<reference evidence="7" key="1">
    <citation type="submission" date="2022-03" db="EMBL/GenBank/DDBJ databases">
        <authorList>
            <person name="Martin H S."/>
        </authorList>
    </citation>
    <scope>NUCLEOTIDE SEQUENCE</scope>
</reference>
<dbReference type="InterPro" id="IPR036259">
    <property type="entry name" value="MFS_trans_sf"/>
</dbReference>
<feature type="transmembrane region" description="Helical" evidence="5">
    <location>
        <begin position="326"/>
        <end position="345"/>
    </location>
</feature>
<dbReference type="InterPro" id="IPR020846">
    <property type="entry name" value="MFS_dom"/>
</dbReference>
<organism evidence="7 8">
    <name type="scientific">Iphiclides podalirius</name>
    <name type="common">scarce swallowtail</name>
    <dbReference type="NCBI Taxonomy" id="110791"/>
    <lineage>
        <taxon>Eukaryota</taxon>
        <taxon>Metazoa</taxon>
        <taxon>Ecdysozoa</taxon>
        <taxon>Arthropoda</taxon>
        <taxon>Hexapoda</taxon>
        <taxon>Insecta</taxon>
        <taxon>Pterygota</taxon>
        <taxon>Neoptera</taxon>
        <taxon>Endopterygota</taxon>
        <taxon>Lepidoptera</taxon>
        <taxon>Glossata</taxon>
        <taxon>Ditrysia</taxon>
        <taxon>Papilionoidea</taxon>
        <taxon>Papilionidae</taxon>
        <taxon>Papilioninae</taxon>
        <taxon>Iphiclides</taxon>
    </lineage>
</organism>
<name>A0ABN8IUD9_9NEOP</name>
<keyword evidence="3 5" id="KW-1133">Transmembrane helix</keyword>
<dbReference type="PANTHER" id="PTHR24064">
    <property type="entry name" value="SOLUTE CARRIER FAMILY 22 MEMBER"/>
    <property type="match status" value="1"/>
</dbReference>
<evidence type="ECO:0000256" key="5">
    <source>
        <dbReference type="SAM" id="Phobius"/>
    </source>
</evidence>
<evidence type="ECO:0000256" key="3">
    <source>
        <dbReference type="ARBA" id="ARBA00022989"/>
    </source>
</evidence>
<gene>
    <name evidence="7" type="ORF">IPOD504_LOCUS12703</name>
</gene>
<comment type="subcellular location">
    <subcellularLocation>
        <location evidence="1">Membrane</location>
        <topology evidence="1">Multi-pass membrane protein</topology>
    </subcellularLocation>
</comment>
<dbReference type="Proteomes" id="UP000837857">
    <property type="component" value="Chromosome 3"/>
</dbReference>
<dbReference type="Gene3D" id="1.20.1250.20">
    <property type="entry name" value="MFS general substrate transporter like domains"/>
    <property type="match status" value="1"/>
</dbReference>
<dbReference type="InterPro" id="IPR011701">
    <property type="entry name" value="MFS"/>
</dbReference>
<feature type="non-terminal residue" evidence="7">
    <location>
        <position position="1"/>
    </location>
</feature>
<feature type="transmembrane region" description="Helical" evidence="5">
    <location>
        <begin position="409"/>
        <end position="434"/>
    </location>
</feature>
<feature type="domain" description="Major facilitator superfamily (MFS) profile" evidence="6">
    <location>
        <begin position="8"/>
        <end position="439"/>
    </location>
</feature>
<evidence type="ECO:0000259" key="6">
    <source>
        <dbReference type="PROSITE" id="PS50850"/>
    </source>
</evidence>
<feature type="transmembrane region" description="Helical" evidence="5">
    <location>
        <begin position="269"/>
        <end position="292"/>
    </location>
</feature>
<feature type="transmembrane region" description="Helical" evidence="5">
    <location>
        <begin position="185"/>
        <end position="203"/>
    </location>
</feature>
<evidence type="ECO:0000256" key="2">
    <source>
        <dbReference type="ARBA" id="ARBA00022692"/>
    </source>
</evidence>
<dbReference type="SUPFAM" id="SSF103473">
    <property type="entry name" value="MFS general substrate transporter"/>
    <property type="match status" value="1"/>
</dbReference>
<proteinExistence type="predicted"/>
<keyword evidence="2 5" id="KW-0812">Transmembrane</keyword>
<dbReference type="PROSITE" id="PS50850">
    <property type="entry name" value="MFS"/>
    <property type="match status" value="1"/>
</dbReference>
<evidence type="ECO:0000313" key="8">
    <source>
        <dbReference type="Proteomes" id="UP000837857"/>
    </source>
</evidence>
<feature type="transmembrane region" description="Helical" evidence="5">
    <location>
        <begin position="157"/>
        <end position="179"/>
    </location>
</feature>
<feature type="transmembrane region" description="Helical" evidence="5">
    <location>
        <begin position="351"/>
        <end position="374"/>
    </location>
</feature>
<sequence>MAWPPCSQEESVVYGQFKVAFSATPMWQKCVNNTDNSSSNVSNNGCVQWVYENPNSLVAEFQLAGQEWKRTLIGTMHNIGYMVGLIIVGSFSDRFGRKNAVAITATLGGFLGLAKSFSPSYWLYIALEFAEATFGDCYSPAYILTTEIVSLKDRLKFISICKVGCSLSGIALSVAAWQVPYWRTLLRVLYTPALLFFTYKIFLYESPRWLLIKGDRKKAADILIAAAKKNKIELSSKILEGLTVDEAKPINFLDVVKSTFRSNKLRGRVAMCLVWWITSAFVSHGMSINSVFLSGSKFINFGLLSVLRLPGLFIIMYILTYGKRKFPLMCCFFAGAILCVSQPFIPPNLSWLSVMIYVIGDLMSSFFFYITYLYTSELFPTYTRNTMHALCSSVGRIGSILAPQTPLLISYWSGLPSMVFGLASLLAGLITLLAPDVSNEALPDTVEQAEALGRKKLQTKNLSSEISRI</sequence>
<evidence type="ECO:0000256" key="4">
    <source>
        <dbReference type="ARBA" id="ARBA00023136"/>
    </source>
</evidence>
<dbReference type="EMBL" id="OW152815">
    <property type="protein sequence ID" value="CAH2063843.1"/>
    <property type="molecule type" value="Genomic_DNA"/>
</dbReference>
<evidence type="ECO:0000256" key="1">
    <source>
        <dbReference type="ARBA" id="ARBA00004141"/>
    </source>
</evidence>